<comment type="caution">
    <text evidence="2">The sequence shown here is derived from an EMBL/GenBank/DDBJ whole genome shotgun (WGS) entry which is preliminary data.</text>
</comment>
<evidence type="ECO:0000313" key="2">
    <source>
        <dbReference type="EMBL" id="MFD0853399.1"/>
    </source>
</evidence>
<dbReference type="Proteomes" id="UP001597083">
    <property type="component" value="Unassembled WGS sequence"/>
</dbReference>
<name>A0ABW3CIH0_9ACTN</name>
<protein>
    <submittedName>
        <fullName evidence="2">AMP-binding protein</fullName>
    </submittedName>
</protein>
<organism evidence="2 3">
    <name type="scientific">Actinomadura adrarensis</name>
    <dbReference type="NCBI Taxonomy" id="1819600"/>
    <lineage>
        <taxon>Bacteria</taxon>
        <taxon>Bacillati</taxon>
        <taxon>Actinomycetota</taxon>
        <taxon>Actinomycetes</taxon>
        <taxon>Streptosporangiales</taxon>
        <taxon>Thermomonosporaceae</taxon>
        <taxon>Actinomadura</taxon>
    </lineage>
</organism>
<dbReference type="EMBL" id="JBHTIR010002133">
    <property type="protein sequence ID" value="MFD0853399.1"/>
    <property type="molecule type" value="Genomic_DNA"/>
</dbReference>
<sequence>MPSLTEILRDRAQRHPDRVAFHAGDNTLTYREFDQRVDRAAAALAASGIG</sequence>
<dbReference type="Pfam" id="PF00501">
    <property type="entry name" value="AMP-binding"/>
    <property type="match status" value="1"/>
</dbReference>
<feature type="non-terminal residue" evidence="2">
    <location>
        <position position="50"/>
    </location>
</feature>
<accession>A0ABW3CIH0</accession>
<reference evidence="3" key="1">
    <citation type="journal article" date="2019" name="Int. J. Syst. Evol. Microbiol.">
        <title>The Global Catalogue of Microorganisms (GCM) 10K type strain sequencing project: providing services to taxonomists for standard genome sequencing and annotation.</title>
        <authorList>
            <consortium name="The Broad Institute Genomics Platform"/>
            <consortium name="The Broad Institute Genome Sequencing Center for Infectious Disease"/>
            <person name="Wu L."/>
            <person name="Ma J."/>
        </authorList>
    </citation>
    <scope>NUCLEOTIDE SEQUENCE [LARGE SCALE GENOMIC DNA]</scope>
    <source>
        <strain evidence="3">JCM 31696</strain>
    </source>
</reference>
<feature type="domain" description="AMP-dependent synthetase/ligase" evidence="1">
    <location>
        <begin position="9"/>
        <end position="50"/>
    </location>
</feature>
<dbReference type="InterPro" id="IPR000873">
    <property type="entry name" value="AMP-dep_synth/lig_dom"/>
</dbReference>
<dbReference type="Gene3D" id="3.40.50.980">
    <property type="match status" value="1"/>
</dbReference>
<evidence type="ECO:0000259" key="1">
    <source>
        <dbReference type="Pfam" id="PF00501"/>
    </source>
</evidence>
<gene>
    <name evidence="2" type="ORF">ACFQ07_14265</name>
</gene>
<evidence type="ECO:0000313" key="3">
    <source>
        <dbReference type="Proteomes" id="UP001597083"/>
    </source>
</evidence>
<proteinExistence type="predicted"/>
<keyword evidence="3" id="KW-1185">Reference proteome</keyword>
<dbReference type="SUPFAM" id="SSF56801">
    <property type="entry name" value="Acetyl-CoA synthetase-like"/>
    <property type="match status" value="1"/>
</dbReference>